<accession>S8FKH1</accession>
<dbReference type="AlphaFoldDB" id="S8FKH1"/>
<protein>
    <submittedName>
        <fullName evidence="3">Uncharacterized protein</fullName>
    </submittedName>
</protein>
<evidence type="ECO:0000313" key="3">
    <source>
        <dbReference type="EMBL" id="EPT01901.1"/>
    </source>
</evidence>
<feature type="compositionally biased region" description="Low complexity" evidence="1">
    <location>
        <begin position="275"/>
        <end position="297"/>
    </location>
</feature>
<organism evidence="3 4">
    <name type="scientific">Fomitopsis schrenkii</name>
    <name type="common">Brown rot fungus</name>
    <dbReference type="NCBI Taxonomy" id="2126942"/>
    <lineage>
        <taxon>Eukaryota</taxon>
        <taxon>Fungi</taxon>
        <taxon>Dikarya</taxon>
        <taxon>Basidiomycota</taxon>
        <taxon>Agaricomycotina</taxon>
        <taxon>Agaricomycetes</taxon>
        <taxon>Polyporales</taxon>
        <taxon>Fomitopsis</taxon>
    </lineage>
</organism>
<keyword evidence="2" id="KW-1133">Transmembrane helix</keyword>
<feature type="region of interest" description="Disordered" evidence="1">
    <location>
        <begin position="262"/>
        <end position="318"/>
    </location>
</feature>
<dbReference type="Proteomes" id="UP000015241">
    <property type="component" value="Unassembled WGS sequence"/>
</dbReference>
<name>S8FKH1_FOMSC</name>
<feature type="transmembrane region" description="Helical" evidence="2">
    <location>
        <begin position="26"/>
        <end position="45"/>
    </location>
</feature>
<evidence type="ECO:0000313" key="4">
    <source>
        <dbReference type="Proteomes" id="UP000015241"/>
    </source>
</evidence>
<keyword evidence="2" id="KW-0472">Membrane</keyword>
<keyword evidence="2" id="KW-0812">Transmembrane</keyword>
<dbReference type="InParanoid" id="S8FKH1"/>
<dbReference type="OrthoDB" id="10604300at2759"/>
<proteinExistence type="predicted"/>
<feature type="compositionally biased region" description="Low complexity" evidence="1">
    <location>
        <begin position="177"/>
        <end position="195"/>
    </location>
</feature>
<dbReference type="HOGENOM" id="CLU_789971_0_0_1"/>
<feature type="region of interest" description="Disordered" evidence="1">
    <location>
        <begin position="90"/>
        <end position="112"/>
    </location>
</feature>
<feature type="region of interest" description="Disordered" evidence="1">
    <location>
        <begin position="176"/>
        <end position="195"/>
    </location>
</feature>
<evidence type="ECO:0000256" key="1">
    <source>
        <dbReference type="SAM" id="MobiDB-lite"/>
    </source>
</evidence>
<dbReference type="EMBL" id="KE504139">
    <property type="protein sequence ID" value="EPT01901.1"/>
    <property type="molecule type" value="Genomic_DNA"/>
</dbReference>
<sequence>MALSARTSDSPFSASGFPSLPPPTRWTLVAIIIISSLLLVVWSATRCYSRKARTHERSLTDALEETESTVVGLSRASRIRSLRWTRKTPKAALDEKTTTETGGEGGLMDPRPGTQDTVIEVSEQSRHCCSDPSPSAPSLLPGTSAVLYETSGRSTMSRSRDSLSTASIYSQDSRCTSSGSISLSSGGYATATRSTTPTTVDHIGLTHFSETSLHVPAAALLRPGSMAKLLREDPPPPSCASVLFQNTEPNLVFELAATVPAHAPSESSPGREPASRSSAFSRSSWGSSSGGSLSDVSRTTESSLPVDLPPSRAEAKSLPAPSAVLRTFSAFSLTGPPRVELGFGRHGGSYL</sequence>
<gene>
    <name evidence="3" type="ORF">FOMPIDRAFT_1048493</name>
</gene>
<reference evidence="3 4" key="1">
    <citation type="journal article" date="2012" name="Science">
        <title>The Paleozoic origin of enzymatic lignin decomposition reconstructed from 31 fungal genomes.</title>
        <authorList>
            <person name="Floudas D."/>
            <person name="Binder M."/>
            <person name="Riley R."/>
            <person name="Barry K."/>
            <person name="Blanchette R.A."/>
            <person name="Henrissat B."/>
            <person name="Martinez A.T."/>
            <person name="Otillar R."/>
            <person name="Spatafora J.W."/>
            <person name="Yadav J.S."/>
            <person name="Aerts A."/>
            <person name="Benoit I."/>
            <person name="Boyd A."/>
            <person name="Carlson A."/>
            <person name="Copeland A."/>
            <person name="Coutinho P.M."/>
            <person name="de Vries R.P."/>
            <person name="Ferreira P."/>
            <person name="Findley K."/>
            <person name="Foster B."/>
            <person name="Gaskell J."/>
            <person name="Glotzer D."/>
            <person name="Gorecki P."/>
            <person name="Heitman J."/>
            <person name="Hesse C."/>
            <person name="Hori C."/>
            <person name="Igarashi K."/>
            <person name="Jurgens J.A."/>
            <person name="Kallen N."/>
            <person name="Kersten P."/>
            <person name="Kohler A."/>
            <person name="Kuees U."/>
            <person name="Kumar T.K.A."/>
            <person name="Kuo A."/>
            <person name="LaButti K."/>
            <person name="Larrondo L.F."/>
            <person name="Lindquist E."/>
            <person name="Ling A."/>
            <person name="Lombard V."/>
            <person name="Lucas S."/>
            <person name="Lundell T."/>
            <person name="Martin R."/>
            <person name="McLaughlin D.J."/>
            <person name="Morgenstern I."/>
            <person name="Morin E."/>
            <person name="Murat C."/>
            <person name="Nagy L.G."/>
            <person name="Nolan M."/>
            <person name="Ohm R.A."/>
            <person name="Patyshakuliyeva A."/>
            <person name="Rokas A."/>
            <person name="Ruiz-Duenas F.J."/>
            <person name="Sabat G."/>
            <person name="Salamov A."/>
            <person name="Samejima M."/>
            <person name="Schmutz J."/>
            <person name="Slot J.C."/>
            <person name="St John F."/>
            <person name="Stenlid J."/>
            <person name="Sun H."/>
            <person name="Sun S."/>
            <person name="Syed K."/>
            <person name="Tsang A."/>
            <person name="Wiebenga A."/>
            <person name="Young D."/>
            <person name="Pisabarro A."/>
            <person name="Eastwood D.C."/>
            <person name="Martin F."/>
            <person name="Cullen D."/>
            <person name="Grigoriev I.V."/>
            <person name="Hibbett D.S."/>
        </authorList>
    </citation>
    <scope>NUCLEOTIDE SEQUENCE</scope>
    <source>
        <strain evidence="4">FP-58527</strain>
    </source>
</reference>
<keyword evidence="4" id="KW-1185">Reference proteome</keyword>
<evidence type="ECO:0000256" key="2">
    <source>
        <dbReference type="SAM" id="Phobius"/>
    </source>
</evidence>